<dbReference type="EMBL" id="AP023439">
    <property type="protein sequence ID" value="BCL18893.1"/>
    <property type="molecule type" value="Genomic_DNA"/>
</dbReference>
<dbReference type="Proteomes" id="UP000516373">
    <property type="component" value="Chromosome"/>
</dbReference>
<gene>
    <name evidence="2" type="ORF">GCM10017668_07360</name>
</gene>
<evidence type="ECO:0000256" key="1">
    <source>
        <dbReference type="SAM" id="MobiDB-lite"/>
    </source>
</evidence>
<evidence type="ECO:0000313" key="2">
    <source>
        <dbReference type="EMBL" id="BCL18893.1"/>
    </source>
</evidence>
<feature type="region of interest" description="Disordered" evidence="1">
    <location>
        <begin position="34"/>
        <end position="58"/>
    </location>
</feature>
<dbReference type="Pfam" id="PF18959">
    <property type="entry name" value="DUF5701"/>
    <property type="match status" value="1"/>
</dbReference>
<proteinExistence type="predicted"/>
<dbReference type="AlphaFoldDB" id="A0A7G1N797"/>
<protein>
    <submittedName>
        <fullName evidence="2">Uncharacterized protein</fullName>
    </submittedName>
</protein>
<dbReference type="InterPro" id="IPR043755">
    <property type="entry name" value="DUF5701"/>
</dbReference>
<reference evidence="2 3" key="1">
    <citation type="journal article" date="2014" name="Int. J. Syst. Evol. Microbiol.">
        <title>Complete genome sequence of Corynebacterium casei LMG S-19264T (=DSM 44701T), isolated from a smear-ripened cheese.</title>
        <authorList>
            <consortium name="US DOE Joint Genome Institute (JGI-PGF)"/>
            <person name="Walter F."/>
            <person name="Albersmeier A."/>
            <person name="Kalinowski J."/>
            <person name="Ruckert C."/>
        </authorList>
    </citation>
    <scope>NUCLEOTIDE SEQUENCE [LARGE SCALE GENOMIC DNA]</scope>
    <source>
        <strain evidence="2 3">JCM 4255</strain>
    </source>
</reference>
<accession>A0A7G1N797</accession>
<dbReference type="KEGG" id="stui:GCM10017668_07360"/>
<evidence type="ECO:0000313" key="3">
    <source>
        <dbReference type="Proteomes" id="UP000516373"/>
    </source>
</evidence>
<feature type="region of interest" description="Disordered" evidence="1">
    <location>
        <begin position="90"/>
        <end position="114"/>
    </location>
</feature>
<sequence>MLGAVTHRIADHGPSAHARSTTHALYGNRRLRARPGVASRARRTRQRTDRPAQGGATWHTWRQRTWQSGNVTEDRLVALEFTQVRIGRRASPPRARVHPRPSPPHVAHPGSIVPDTTPDPSTVLPALPALSAQAERLIELGVHETAGLSADGIRAFAAQAGADGDGALLAVHPDRVPASALAPLLRRDGKPGFVVVDMPDVDEFAPCAVELPGAPLYLVTGIDRGDHMSNWSPDEALPALTKEDRTPLVLTEGIHWVLQQPEALERNLCFMTIGSRLRKPNGTLDARTPAIWISNGTGRDGRERRNAPKVGWCWWNNRHTWLGFASTTGRRG</sequence>
<organism evidence="2 3">
    <name type="scientific">Streptomyces tuirus</name>
    <dbReference type="NCBI Taxonomy" id="68278"/>
    <lineage>
        <taxon>Bacteria</taxon>
        <taxon>Bacillati</taxon>
        <taxon>Actinomycetota</taxon>
        <taxon>Actinomycetes</taxon>
        <taxon>Kitasatosporales</taxon>
        <taxon>Streptomycetaceae</taxon>
        <taxon>Streptomyces</taxon>
    </lineage>
</organism>
<name>A0A7G1N797_9ACTN</name>